<organism evidence="1 2">
    <name type="scientific">Neobacillus novalis</name>
    <dbReference type="NCBI Taxonomy" id="220687"/>
    <lineage>
        <taxon>Bacteria</taxon>
        <taxon>Bacillati</taxon>
        <taxon>Bacillota</taxon>
        <taxon>Bacilli</taxon>
        <taxon>Bacillales</taxon>
        <taxon>Bacillaceae</taxon>
        <taxon>Neobacillus</taxon>
    </lineage>
</organism>
<evidence type="ECO:0000313" key="1">
    <source>
        <dbReference type="EMBL" id="WHY84245.1"/>
    </source>
</evidence>
<reference evidence="1" key="1">
    <citation type="submission" date="2023-05" db="EMBL/GenBank/DDBJ databases">
        <title>Comparative genomics of Bacillaceae isolates and their secondary metabolite potential.</title>
        <authorList>
            <person name="Song L."/>
            <person name="Nielsen L.J."/>
            <person name="Mohite O."/>
            <person name="Xu X."/>
            <person name="Weber T."/>
            <person name="Kovacs A.T."/>
        </authorList>
    </citation>
    <scope>NUCLEOTIDE SEQUENCE</scope>
    <source>
        <strain evidence="1">XLM17</strain>
    </source>
</reference>
<dbReference type="KEGG" id="nnv:QNH39_16420"/>
<gene>
    <name evidence="1" type="ORF">QNH39_16420</name>
</gene>
<accession>A0AA95MIL1</accession>
<dbReference type="RefSeq" id="WP_082804945.1">
    <property type="nucleotide sequence ID" value="NZ_CP126114.1"/>
</dbReference>
<dbReference type="Pfam" id="PF14169">
    <property type="entry name" value="YdjO"/>
    <property type="match status" value="1"/>
</dbReference>
<evidence type="ECO:0000313" key="2">
    <source>
        <dbReference type="Proteomes" id="UP001178288"/>
    </source>
</evidence>
<dbReference type="AlphaFoldDB" id="A0AA95MIL1"/>
<keyword evidence="2" id="KW-1185">Reference proteome</keyword>
<sequence length="67" mass="7916">MKKEAVLIFYGKRKEEEIEVILVDTEIYSCMDHSCIGWMRKDFVADDLLCPMCGNEMMQEIRELPKI</sequence>
<dbReference type="Proteomes" id="UP001178288">
    <property type="component" value="Chromosome"/>
</dbReference>
<dbReference type="InterPro" id="IPR025916">
    <property type="entry name" value="YdjO"/>
</dbReference>
<name>A0AA95MIL1_9BACI</name>
<proteinExistence type="predicted"/>
<dbReference type="EMBL" id="CP126114">
    <property type="protein sequence ID" value="WHY84245.1"/>
    <property type="molecule type" value="Genomic_DNA"/>
</dbReference>
<protein>
    <submittedName>
        <fullName evidence="1">Cold-inducible protein YdjO-related protein</fullName>
    </submittedName>
</protein>